<dbReference type="InterPro" id="IPR022764">
    <property type="entry name" value="Peptidase_S54_rhomboid_dom"/>
</dbReference>
<reference evidence="10 11" key="1">
    <citation type="submission" date="2022-01" db="EMBL/GenBank/DDBJ databases">
        <title>Whole genome-based taxonomy of the Shewanellaceae.</title>
        <authorList>
            <person name="Martin-Rodriguez A.J."/>
        </authorList>
    </citation>
    <scope>NUCLEOTIDE SEQUENCE [LARGE SCALE GENOMIC DNA]</scope>
    <source>
        <strain evidence="10 11">DSM 17177</strain>
    </source>
</reference>
<keyword evidence="4 7" id="KW-0812">Transmembrane</keyword>
<dbReference type="InterPro" id="IPR022732">
    <property type="entry name" value="Peptidase_S54_GlpG_N"/>
</dbReference>
<evidence type="ECO:0000256" key="3">
    <source>
        <dbReference type="ARBA" id="ARBA00022519"/>
    </source>
</evidence>
<feature type="transmembrane region" description="Helical" evidence="7">
    <location>
        <begin position="250"/>
        <end position="270"/>
    </location>
</feature>
<dbReference type="EMBL" id="JAKIKS010000023">
    <property type="protein sequence ID" value="MCL1124422.1"/>
    <property type="molecule type" value="Genomic_DNA"/>
</dbReference>
<feature type="transmembrane region" description="Helical" evidence="7">
    <location>
        <begin position="201"/>
        <end position="219"/>
    </location>
</feature>
<sequence>MIEIGKLPNARAAQALVDYLKGEQIFCEIHPAEQGVILVLLEKEHFSRVQQEYQDFLSNPYQSKYLEASWKNGNSHTQIDYGSPGLHLFSQFMTGAGPLTITVIVLCVVIFAAMNLGLANPVFDNLSFFGATSDTSYSQFWRLFTPSLLHFSALHIIFNLIWWWYLGGKIETKIGFTPLFILLIVAGTLPNLLQYIIAGPYFGGLSGVVYALLGYTWLMGLKKPEAGIGIPPSYMIFMLIWLVLGFTDIFGFSVANGAHIGGLIIGLLQASIDSRRPQR</sequence>
<evidence type="ECO:0000313" key="11">
    <source>
        <dbReference type="Proteomes" id="UP001203423"/>
    </source>
</evidence>
<dbReference type="InterPro" id="IPR035952">
    <property type="entry name" value="Rhomboid-like_sf"/>
</dbReference>
<dbReference type="PANTHER" id="PTHR43066">
    <property type="entry name" value="RHOMBOID-RELATED PROTEIN"/>
    <property type="match status" value="1"/>
</dbReference>
<dbReference type="Proteomes" id="UP001203423">
    <property type="component" value="Unassembled WGS sequence"/>
</dbReference>
<organism evidence="10 11">
    <name type="scientific">Shewanella surugensis</name>
    <dbReference type="NCBI Taxonomy" id="212020"/>
    <lineage>
        <taxon>Bacteria</taxon>
        <taxon>Pseudomonadati</taxon>
        <taxon>Pseudomonadota</taxon>
        <taxon>Gammaproteobacteria</taxon>
        <taxon>Alteromonadales</taxon>
        <taxon>Shewanellaceae</taxon>
        <taxon>Shewanella</taxon>
    </lineage>
</organism>
<dbReference type="SUPFAM" id="SSF144091">
    <property type="entry name" value="Rhomboid-like"/>
    <property type="match status" value="1"/>
</dbReference>
<keyword evidence="2" id="KW-1003">Cell membrane</keyword>
<evidence type="ECO:0000259" key="8">
    <source>
        <dbReference type="Pfam" id="PF01694"/>
    </source>
</evidence>
<feature type="domain" description="Peptidase S54 rhomboid" evidence="8">
    <location>
        <begin position="138"/>
        <end position="274"/>
    </location>
</feature>
<dbReference type="InterPro" id="IPR038236">
    <property type="entry name" value="GlpG_N_sf"/>
</dbReference>
<feature type="transmembrane region" description="Helical" evidence="7">
    <location>
        <begin position="226"/>
        <end position="244"/>
    </location>
</feature>
<keyword evidence="11" id="KW-1185">Reference proteome</keyword>
<dbReference type="RefSeq" id="WP_248939700.1">
    <property type="nucleotide sequence ID" value="NZ_JAKIKS010000023.1"/>
</dbReference>
<evidence type="ECO:0000256" key="6">
    <source>
        <dbReference type="ARBA" id="ARBA00023136"/>
    </source>
</evidence>
<feature type="transmembrane region" description="Helical" evidence="7">
    <location>
        <begin position="99"/>
        <end position="123"/>
    </location>
</feature>
<evidence type="ECO:0000256" key="4">
    <source>
        <dbReference type="ARBA" id="ARBA00022692"/>
    </source>
</evidence>
<keyword evidence="10" id="KW-0645">Protease</keyword>
<dbReference type="NCBIfam" id="TIGR04239">
    <property type="entry name" value="rhombo_GlpG"/>
    <property type="match status" value="1"/>
</dbReference>
<keyword evidence="10" id="KW-0378">Hydrolase</keyword>
<proteinExistence type="predicted"/>
<name>A0ABT0LAN6_9GAMM</name>
<keyword evidence="6 7" id="KW-0472">Membrane</keyword>
<evidence type="ECO:0000256" key="5">
    <source>
        <dbReference type="ARBA" id="ARBA00022989"/>
    </source>
</evidence>
<feature type="transmembrane region" description="Helical" evidence="7">
    <location>
        <begin position="143"/>
        <end position="164"/>
    </location>
</feature>
<dbReference type="EC" id="3.4.21.105" evidence="10"/>
<gene>
    <name evidence="10" type="primary">glpG</name>
    <name evidence="10" type="ORF">L2764_08025</name>
</gene>
<evidence type="ECO:0000313" key="10">
    <source>
        <dbReference type="EMBL" id="MCL1124422.1"/>
    </source>
</evidence>
<dbReference type="Pfam" id="PF01694">
    <property type="entry name" value="Rhomboid"/>
    <property type="match status" value="1"/>
</dbReference>
<feature type="domain" description="Peptidase S54 GlpG peptidase N-terminal" evidence="9">
    <location>
        <begin position="1"/>
        <end position="84"/>
    </location>
</feature>
<evidence type="ECO:0000256" key="1">
    <source>
        <dbReference type="ARBA" id="ARBA00004141"/>
    </source>
</evidence>
<accession>A0ABT0LAN6</accession>
<dbReference type="Gene3D" id="3.30.70.2350">
    <property type="match status" value="1"/>
</dbReference>
<dbReference type="GO" id="GO:0006508">
    <property type="term" value="P:proteolysis"/>
    <property type="evidence" value="ECO:0007669"/>
    <property type="project" value="UniProtKB-KW"/>
</dbReference>
<comment type="subcellular location">
    <subcellularLocation>
        <location evidence="1">Membrane</location>
        <topology evidence="1">Multi-pass membrane protein</topology>
    </subcellularLocation>
</comment>
<evidence type="ECO:0000256" key="2">
    <source>
        <dbReference type="ARBA" id="ARBA00022475"/>
    </source>
</evidence>
<dbReference type="InterPro" id="IPR023662">
    <property type="entry name" value="Rhomboid_protease_GlpG"/>
</dbReference>
<keyword evidence="5 7" id="KW-1133">Transmembrane helix</keyword>
<dbReference type="Gene3D" id="1.20.1540.10">
    <property type="entry name" value="Rhomboid-like"/>
    <property type="match status" value="1"/>
</dbReference>
<dbReference type="PANTHER" id="PTHR43066:SF26">
    <property type="entry name" value="RHOMBOID PROTEASE GLPG"/>
    <property type="match status" value="1"/>
</dbReference>
<keyword evidence="3" id="KW-0997">Cell inner membrane</keyword>
<dbReference type="Pfam" id="PF12122">
    <property type="entry name" value="Rhomboid_N"/>
    <property type="match status" value="1"/>
</dbReference>
<comment type="caution">
    <text evidence="10">The sequence shown here is derived from an EMBL/GenBank/DDBJ whole genome shotgun (WGS) entry which is preliminary data.</text>
</comment>
<evidence type="ECO:0000256" key="7">
    <source>
        <dbReference type="SAM" id="Phobius"/>
    </source>
</evidence>
<feature type="transmembrane region" description="Helical" evidence="7">
    <location>
        <begin position="176"/>
        <end position="195"/>
    </location>
</feature>
<evidence type="ECO:0000259" key="9">
    <source>
        <dbReference type="Pfam" id="PF12122"/>
    </source>
</evidence>
<dbReference type="GO" id="GO:0008233">
    <property type="term" value="F:peptidase activity"/>
    <property type="evidence" value="ECO:0007669"/>
    <property type="project" value="UniProtKB-KW"/>
</dbReference>
<protein>
    <submittedName>
        <fullName evidence="10">Rhomboid family intramembrane serine protease GlpG</fullName>
        <ecNumber evidence="10">3.4.21.105</ecNumber>
    </submittedName>
</protein>